<dbReference type="AlphaFoldDB" id="A0A699ZJ47"/>
<evidence type="ECO:0000313" key="3">
    <source>
        <dbReference type="Proteomes" id="UP000485058"/>
    </source>
</evidence>
<gene>
    <name evidence="2" type="ORF">HaLaN_19403</name>
</gene>
<name>A0A699ZJ47_HAELA</name>
<organism evidence="2 3">
    <name type="scientific">Haematococcus lacustris</name>
    <name type="common">Green alga</name>
    <name type="synonym">Haematococcus pluvialis</name>
    <dbReference type="NCBI Taxonomy" id="44745"/>
    <lineage>
        <taxon>Eukaryota</taxon>
        <taxon>Viridiplantae</taxon>
        <taxon>Chlorophyta</taxon>
        <taxon>core chlorophytes</taxon>
        <taxon>Chlorophyceae</taxon>
        <taxon>CS clade</taxon>
        <taxon>Chlamydomonadales</taxon>
        <taxon>Haematococcaceae</taxon>
        <taxon>Haematococcus</taxon>
    </lineage>
</organism>
<dbReference type="Proteomes" id="UP000485058">
    <property type="component" value="Unassembled WGS sequence"/>
</dbReference>
<evidence type="ECO:0000313" key="2">
    <source>
        <dbReference type="EMBL" id="GFH22005.1"/>
    </source>
</evidence>
<proteinExistence type="predicted"/>
<reference evidence="2 3" key="1">
    <citation type="submission" date="2020-02" db="EMBL/GenBank/DDBJ databases">
        <title>Draft genome sequence of Haematococcus lacustris strain NIES-144.</title>
        <authorList>
            <person name="Morimoto D."/>
            <person name="Nakagawa S."/>
            <person name="Yoshida T."/>
            <person name="Sawayama S."/>
        </authorList>
    </citation>
    <scope>NUCLEOTIDE SEQUENCE [LARGE SCALE GENOMIC DNA]</scope>
    <source>
        <strain evidence="2 3">NIES-144</strain>
    </source>
</reference>
<accession>A0A699ZJ47</accession>
<evidence type="ECO:0000256" key="1">
    <source>
        <dbReference type="SAM" id="MobiDB-lite"/>
    </source>
</evidence>
<feature type="region of interest" description="Disordered" evidence="1">
    <location>
        <begin position="146"/>
        <end position="173"/>
    </location>
</feature>
<comment type="caution">
    <text evidence="2">The sequence shown here is derived from an EMBL/GenBank/DDBJ whole genome shotgun (WGS) entry which is preliminary data.</text>
</comment>
<protein>
    <submittedName>
        <fullName evidence="2">Uncharacterized protein</fullName>
    </submittedName>
</protein>
<dbReference type="EMBL" id="BLLF01001948">
    <property type="protein sequence ID" value="GFH22005.1"/>
    <property type="molecule type" value="Genomic_DNA"/>
</dbReference>
<keyword evidence="3" id="KW-1185">Reference proteome</keyword>
<sequence length="221" mass="23714">MITSSPRKRRAGVRDRTQYPKQGKIPMAYTPCEALQSGRASVLLSCILITQGSIFTWERLSGSHKSASCRSPYCAMVVLVTGKLEPTVWRCSHSHAALLMRQSMLYALSACIPASAMLRRATCTATCRPVWKPPAAHSLGRVASPAGFRRTGRHGGALAANGDGERRTAQNADNPTSKTLVLGMLFGGWYAANIVFNLWVTVCISNAGGHSAGLQGSPRAR</sequence>